<sequence length="93" mass="10509">MIIRSYLIPIAIFFTNMILLSILMLEIVGALSHKQGGLGFFVPFLSFLSFHFIRGQQRRRTTVSRGLSTLQAINTITFVIPFAIFLAFIIGMI</sequence>
<comment type="caution">
    <text evidence="2">The sequence shown here is derived from an EMBL/GenBank/DDBJ whole genome shotgun (WGS) entry which is preliminary data.</text>
</comment>
<organism evidence="2 3">
    <name type="scientific">Halobacillus andaensis</name>
    <dbReference type="NCBI Taxonomy" id="1176239"/>
    <lineage>
        <taxon>Bacteria</taxon>
        <taxon>Bacillati</taxon>
        <taxon>Bacillota</taxon>
        <taxon>Bacilli</taxon>
        <taxon>Bacillales</taxon>
        <taxon>Bacillaceae</taxon>
        <taxon>Halobacillus</taxon>
    </lineage>
</organism>
<name>A0A917B5M5_HALAA</name>
<reference evidence="2" key="2">
    <citation type="submission" date="2020-09" db="EMBL/GenBank/DDBJ databases">
        <authorList>
            <person name="Sun Q."/>
            <person name="Zhou Y."/>
        </authorList>
    </citation>
    <scope>NUCLEOTIDE SEQUENCE</scope>
    <source>
        <strain evidence="2">CGMCC 1.12153</strain>
    </source>
</reference>
<feature type="transmembrane region" description="Helical" evidence="1">
    <location>
        <begin position="37"/>
        <end position="53"/>
    </location>
</feature>
<keyword evidence="1" id="KW-1133">Transmembrane helix</keyword>
<dbReference type="AlphaFoldDB" id="A0A917B5M5"/>
<accession>A0A917B5M5</accession>
<keyword evidence="1" id="KW-0812">Transmembrane</keyword>
<keyword evidence="3" id="KW-1185">Reference proteome</keyword>
<dbReference type="Proteomes" id="UP000660110">
    <property type="component" value="Unassembled WGS sequence"/>
</dbReference>
<evidence type="ECO:0000313" key="3">
    <source>
        <dbReference type="Proteomes" id="UP000660110"/>
    </source>
</evidence>
<gene>
    <name evidence="2" type="ORF">GCM10010954_25350</name>
</gene>
<evidence type="ECO:0000256" key="1">
    <source>
        <dbReference type="SAM" id="Phobius"/>
    </source>
</evidence>
<reference evidence="2" key="1">
    <citation type="journal article" date="2014" name="Int. J. Syst. Evol. Microbiol.">
        <title>Complete genome sequence of Corynebacterium casei LMG S-19264T (=DSM 44701T), isolated from a smear-ripened cheese.</title>
        <authorList>
            <consortium name="US DOE Joint Genome Institute (JGI-PGF)"/>
            <person name="Walter F."/>
            <person name="Albersmeier A."/>
            <person name="Kalinowski J."/>
            <person name="Ruckert C."/>
        </authorList>
    </citation>
    <scope>NUCLEOTIDE SEQUENCE</scope>
    <source>
        <strain evidence="2">CGMCC 1.12153</strain>
    </source>
</reference>
<proteinExistence type="predicted"/>
<keyword evidence="1" id="KW-0472">Membrane</keyword>
<dbReference type="EMBL" id="BMEL01000003">
    <property type="protein sequence ID" value="GGF25387.1"/>
    <property type="molecule type" value="Genomic_DNA"/>
</dbReference>
<protein>
    <submittedName>
        <fullName evidence="2">Uncharacterized protein</fullName>
    </submittedName>
</protein>
<feature type="transmembrane region" description="Helical" evidence="1">
    <location>
        <begin position="7"/>
        <end position="31"/>
    </location>
</feature>
<feature type="transmembrane region" description="Helical" evidence="1">
    <location>
        <begin position="73"/>
        <end position="92"/>
    </location>
</feature>
<evidence type="ECO:0000313" key="2">
    <source>
        <dbReference type="EMBL" id="GGF25387.1"/>
    </source>
</evidence>
<dbReference type="RefSeq" id="WP_188377882.1">
    <property type="nucleotide sequence ID" value="NZ_BMEL01000003.1"/>
</dbReference>